<reference evidence="2" key="1">
    <citation type="submission" date="2021-01" db="EMBL/GenBank/DDBJ databases">
        <authorList>
            <person name="Corre E."/>
            <person name="Pelletier E."/>
            <person name="Niang G."/>
            <person name="Scheremetjew M."/>
            <person name="Finn R."/>
            <person name="Kale V."/>
            <person name="Holt S."/>
            <person name="Cochrane G."/>
            <person name="Meng A."/>
            <person name="Brown T."/>
            <person name="Cohen L."/>
        </authorList>
    </citation>
    <scope>NUCLEOTIDE SEQUENCE</scope>
    <source>
        <strain evidence="2">CCMP127</strain>
    </source>
</reference>
<dbReference type="GO" id="GO:0000423">
    <property type="term" value="P:mitophagy"/>
    <property type="evidence" value="ECO:0007669"/>
    <property type="project" value="TreeGrafter"/>
</dbReference>
<evidence type="ECO:0008006" key="3">
    <source>
        <dbReference type="Google" id="ProtNLM"/>
    </source>
</evidence>
<evidence type="ECO:0000313" key="2">
    <source>
        <dbReference type="EMBL" id="CAE0406346.1"/>
    </source>
</evidence>
<dbReference type="SUPFAM" id="SSF50978">
    <property type="entry name" value="WD40 repeat-like"/>
    <property type="match status" value="1"/>
</dbReference>
<dbReference type="EMBL" id="HBIM01004951">
    <property type="protein sequence ID" value="CAE0406346.1"/>
    <property type="molecule type" value="Transcribed_RNA"/>
</dbReference>
<gene>
    <name evidence="2" type="ORF">ACOF00016_LOCUS4231</name>
</gene>
<feature type="region of interest" description="Disordered" evidence="1">
    <location>
        <begin position="104"/>
        <end position="177"/>
    </location>
</feature>
<proteinExistence type="predicted"/>
<dbReference type="PANTHER" id="PTHR22874:SF1">
    <property type="entry name" value="ACTIVATING MOLECULE IN BECN1-REGULATED AUTOPHAGY PROTEIN 1"/>
    <property type="match status" value="1"/>
</dbReference>
<dbReference type="PANTHER" id="PTHR22874">
    <property type="entry name" value="ACTIVATING MOLECULE IN BECN1-REGULATED AUTOPHAGY PROTEIN 1"/>
    <property type="match status" value="1"/>
</dbReference>
<accession>A0A7S3L471</accession>
<dbReference type="InterPro" id="IPR015943">
    <property type="entry name" value="WD40/YVTN_repeat-like_dom_sf"/>
</dbReference>
<protein>
    <recommendedName>
        <fullName evidence="3">Activating molecule in BECN1-regulated autophagy protein 1</fullName>
    </recommendedName>
</protein>
<dbReference type="Pfam" id="PF00400">
    <property type="entry name" value="WD40"/>
    <property type="match status" value="2"/>
</dbReference>
<dbReference type="GO" id="GO:0080008">
    <property type="term" value="C:Cul4-RING E3 ubiquitin ligase complex"/>
    <property type="evidence" value="ECO:0007669"/>
    <property type="project" value="TreeGrafter"/>
</dbReference>
<feature type="compositionally biased region" description="Low complexity" evidence="1">
    <location>
        <begin position="536"/>
        <end position="549"/>
    </location>
</feature>
<dbReference type="AlphaFoldDB" id="A0A7S3L471"/>
<organism evidence="2">
    <name type="scientific">Amphora coffeiformis</name>
    <dbReference type="NCBI Taxonomy" id="265554"/>
    <lineage>
        <taxon>Eukaryota</taxon>
        <taxon>Sar</taxon>
        <taxon>Stramenopiles</taxon>
        <taxon>Ochrophyta</taxon>
        <taxon>Bacillariophyta</taxon>
        <taxon>Bacillariophyceae</taxon>
        <taxon>Bacillariophycidae</taxon>
        <taxon>Thalassiophysales</taxon>
        <taxon>Catenulaceae</taxon>
        <taxon>Amphora</taxon>
    </lineage>
</organism>
<evidence type="ECO:0000256" key="1">
    <source>
        <dbReference type="SAM" id="MobiDB-lite"/>
    </source>
</evidence>
<feature type="compositionally biased region" description="Polar residues" evidence="1">
    <location>
        <begin position="125"/>
        <end position="137"/>
    </location>
</feature>
<feature type="compositionally biased region" description="Polar residues" evidence="1">
    <location>
        <begin position="1"/>
        <end position="10"/>
    </location>
</feature>
<dbReference type="InterPro" id="IPR052596">
    <property type="entry name" value="AMBRA1_autophagy"/>
</dbReference>
<dbReference type="InterPro" id="IPR036322">
    <property type="entry name" value="WD40_repeat_dom_sf"/>
</dbReference>
<sequence>MYLANDYSSNPFFPEHHETPEPEPAPWPIPDKATMERRQAFREKIFAETISQRRVHMETDQQQRVLSGSNKSRQPGLYGTALPSQKSRNIVNILFDRQTRGPFGKTLADTRVWDGRQERKRDRSPSTVFESPVTTVANPGDPANDDSQNNDDRGLYDNTPSAHTHHVRSEENAYPDDEEAFPQAEFGTLPQRVVWPLRISVEIRHFMEHLSAVSYNSAFLNHLGGDDALDEFGNRPASSRAVSTISVAFSPDGQTMASTHGDHTVKISCCTTGRMLQSLEGHPRTPWTVKYHPTDAHIVASGCLGHQVRVWNWREKTCLQMVRLEFAIISLSFHPSGRLLAVANGTRLHFWGVDHGTTRDIPPNRPSALASVQNRSALLTEMDQRHMLRCVHFPPDGTSLIIGGVNPTSEDPRRRTRGGIGGGGGISFYLRLWDFDPDIALQPPLETTSQGITVPRRAISNPRTFLPRALLYNDGGFDVSPDGKSLCACAEYWLPEGVNNAMELVHQEELRYENEQRREERDAELRLSATMTANATGSSATGTITGNSALSRGLSPAFRDTSDGNSSVLPRTPTAQQRTAEFIPRTPEPIGLHQPVGLSPPPPPGRRLVTGTRANGSQPVPDQASVPPPAQSTVVNVANHGLSTPPPPPPPPPPPAPGPVVRPPHPLSTVTSSSYPDSYLTKGRYVPHVVTISLDTTYMPADLAHLLPRGRPYAAVAKGYQPRMGQLLEACPLDSSKASAVTCVKFSPSTDFCLIGYGVREPVMENGNTQPNAGNGNNDGPFHPVTAVYRVRGGMKQVSTMLSGDDDVNIARFHPDSGYGFVYGTKQGRVRVLSRRPWMFYTTPTESQ</sequence>
<dbReference type="InterPro" id="IPR001680">
    <property type="entry name" value="WD40_rpt"/>
</dbReference>
<feature type="compositionally biased region" description="Polar residues" evidence="1">
    <location>
        <begin position="563"/>
        <end position="579"/>
    </location>
</feature>
<feature type="compositionally biased region" description="Pro residues" evidence="1">
    <location>
        <begin position="644"/>
        <end position="666"/>
    </location>
</feature>
<feature type="region of interest" description="Disordered" evidence="1">
    <location>
        <begin position="536"/>
        <end position="678"/>
    </location>
</feature>
<feature type="region of interest" description="Disordered" evidence="1">
    <location>
        <begin position="1"/>
        <end position="29"/>
    </location>
</feature>
<dbReference type="Gene3D" id="2.130.10.10">
    <property type="entry name" value="YVTN repeat-like/Quinoprotein amine dehydrogenase"/>
    <property type="match status" value="1"/>
</dbReference>
<dbReference type="GO" id="GO:0000045">
    <property type="term" value="P:autophagosome assembly"/>
    <property type="evidence" value="ECO:0007669"/>
    <property type="project" value="TreeGrafter"/>
</dbReference>
<dbReference type="SMART" id="SM00320">
    <property type="entry name" value="WD40"/>
    <property type="match status" value="4"/>
</dbReference>
<feature type="region of interest" description="Disordered" evidence="1">
    <location>
        <begin position="58"/>
        <end position="83"/>
    </location>
</feature>
<name>A0A7S3L471_9STRA</name>
<dbReference type="GO" id="GO:1990756">
    <property type="term" value="F:ubiquitin-like ligase-substrate adaptor activity"/>
    <property type="evidence" value="ECO:0007669"/>
    <property type="project" value="TreeGrafter"/>
</dbReference>
<feature type="compositionally biased region" description="Polar residues" evidence="1">
    <location>
        <begin position="62"/>
        <end position="73"/>
    </location>
</feature>
<feature type="compositionally biased region" description="Basic and acidic residues" evidence="1">
    <location>
        <begin position="111"/>
        <end position="124"/>
    </location>
</feature>